<gene>
    <name evidence="2" type="ORF">LCGC14_1757900</name>
</gene>
<keyword evidence="1" id="KW-1133">Transmembrane helix</keyword>
<evidence type="ECO:0008006" key="3">
    <source>
        <dbReference type="Google" id="ProtNLM"/>
    </source>
</evidence>
<dbReference type="EMBL" id="LAZR01016309">
    <property type="protein sequence ID" value="KKM05061.1"/>
    <property type="molecule type" value="Genomic_DNA"/>
</dbReference>
<dbReference type="AlphaFoldDB" id="A0A0F9JH14"/>
<feature type="transmembrane region" description="Helical" evidence="1">
    <location>
        <begin position="109"/>
        <end position="131"/>
    </location>
</feature>
<name>A0A0F9JH14_9ZZZZ</name>
<evidence type="ECO:0000313" key="2">
    <source>
        <dbReference type="EMBL" id="KKM05061.1"/>
    </source>
</evidence>
<sequence length="141" mass="15346">MVTITIIDTVNPIIFDAPSNFPIDSGYTGVDISWTATDSNPNIYTITLQGTGVVMGPSAWSSGVTIIYNVPEGLAPGEYFYLINFTDDYNNNITDMVTMTVKTPDGNSIAISFGDYYLIFLVIGIISLVIVQKRSKISSKN</sequence>
<evidence type="ECO:0000256" key="1">
    <source>
        <dbReference type="SAM" id="Phobius"/>
    </source>
</evidence>
<accession>A0A0F9JH14</accession>
<reference evidence="2" key="1">
    <citation type="journal article" date="2015" name="Nature">
        <title>Complex archaea that bridge the gap between prokaryotes and eukaryotes.</title>
        <authorList>
            <person name="Spang A."/>
            <person name="Saw J.H."/>
            <person name="Jorgensen S.L."/>
            <person name="Zaremba-Niedzwiedzka K."/>
            <person name="Martijn J."/>
            <person name="Lind A.E."/>
            <person name="van Eijk R."/>
            <person name="Schleper C."/>
            <person name="Guy L."/>
            <person name="Ettema T.J."/>
        </authorList>
    </citation>
    <scope>NUCLEOTIDE SEQUENCE</scope>
</reference>
<comment type="caution">
    <text evidence="2">The sequence shown here is derived from an EMBL/GenBank/DDBJ whole genome shotgun (WGS) entry which is preliminary data.</text>
</comment>
<protein>
    <recommendedName>
        <fullName evidence="3">Bacterial Ig-like domain-containing protein</fullName>
    </recommendedName>
</protein>
<keyword evidence="1" id="KW-0472">Membrane</keyword>
<proteinExistence type="predicted"/>
<keyword evidence="1" id="KW-0812">Transmembrane</keyword>
<organism evidence="2">
    <name type="scientific">marine sediment metagenome</name>
    <dbReference type="NCBI Taxonomy" id="412755"/>
    <lineage>
        <taxon>unclassified sequences</taxon>
        <taxon>metagenomes</taxon>
        <taxon>ecological metagenomes</taxon>
    </lineage>
</organism>